<feature type="transmembrane region" description="Helical" evidence="7">
    <location>
        <begin position="228"/>
        <end position="247"/>
    </location>
</feature>
<comment type="subcellular location">
    <subcellularLocation>
        <location evidence="1">Membrane</location>
        <topology evidence="1">Multi-pass membrane protein</topology>
    </subcellularLocation>
</comment>
<protein>
    <submittedName>
        <fullName evidence="8">AEC family transporter</fullName>
    </submittedName>
</protein>
<evidence type="ECO:0000313" key="8">
    <source>
        <dbReference type="EMBL" id="MCY6485838.1"/>
    </source>
</evidence>
<dbReference type="Pfam" id="PF03547">
    <property type="entry name" value="Mem_trans"/>
    <property type="match status" value="1"/>
</dbReference>
<evidence type="ECO:0000313" key="9">
    <source>
        <dbReference type="Proteomes" id="UP001078443"/>
    </source>
</evidence>
<dbReference type="Proteomes" id="UP001078443">
    <property type="component" value="Unassembled WGS sequence"/>
</dbReference>
<organism evidence="8 9">
    <name type="scientific">Clostridium aestuarii</name>
    <dbReference type="NCBI Taxonomy" id="338193"/>
    <lineage>
        <taxon>Bacteria</taxon>
        <taxon>Bacillati</taxon>
        <taxon>Bacillota</taxon>
        <taxon>Clostridia</taxon>
        <taxon>Eubacteriales</taxon>
        <taxon>Clostridiaceae</taxon>
        <taxon>Clostridium</taxon>
    </lineage>
</organism>
<feature type="transmembrane region" description="Helical" evidence="7">
    <location>
        <begin position="92"/>
        <end position="110"/>
    </location>
</feature>
<dbReference type="RefSeq" id="WP_268042537.1">
    <property type="nucleotide sequence ID" value="NZ_JAPQER010000012.1"/>
</dbReference>
<keyword evidence="9" id="KW-1185">Reference proteome</keyword>
<feature type="transmembrane region" description="Helical" evidence="7">
    <location>
        <begin position="122"/>
        <end position="141"/>
    </location>
</feature>
<feature type="transmembrane region" description="Helical" evidence="7">
    <location>
        <begin position="292"/>
        <end position="310"/>
    </location>
</feature>
<dbReference type="PANTHER" id="PTHR36838">
    <property type="entry name" value="AUXIN EFFLUX CARRIER FAMILY PROTEIN"/>
    <property type="match status" value="1"/>
</dbReference>
<keyword evidence="4 7" id="KW-0812">Transmembrane</keyword>
<feature type="transmembrane region" description="Helical" evidence="7">
    <location>
        <begin position="197"/>
        <end position="216"/>
    </location>
</feature>
<feature type="transmembrane region" description="Helical" evidence="7">
    <location>
        <begin position="61"/>
        <end position="80"/>
    </location>
</feature>
<feature type="transmembrane region" description="Helical" evidence="7">
    <location>
        <begin position="259"/>
        <end position="280"/>
    </location>
</feature>
<feature type="transmembrane region" description="Helical" evidence="7">
    <location>
        <begin position="38"/>
        <end position="55"/>
    </location>
</feature>
<evidence type="ECO:0000256" key="3">
    <source>
        <dbReference type="ARBA" id="ARBA00022475"/>
    </source>
</evidence>
<evidence type="ECO:0000256" key="5">
    <source>
        <dbReference type="ARBA" id="ARBA00022989"/>
    </source>
</evidence>
<dbReference type="EMBL" id="JAPQER010000012">
    <property type="protein sequence ID" value="MCY6485838.1"/>
    <property type="molecule type" value="Genomic_DNA"/>
</dbReference>
<reference evidence="8" key="1">
    <citation type="submission" date="2022-12" db="EMBL/GenBank/DDBJ databases">
        <authorList>
            <person name="Wang J."/>
        </authorList>
    </citation>
    <scope>NUCLEOTIDE SEQUENCE</scope>
    <source>
        <strain evidence="8">HY-45-18</strain>
    </source>
</reference>
<evidence type="ECO:0000256" key="7">
    <source>
        <dbReference type="SAM" id="Phobius"/>
    </source>
</evidence>
<feature type="transmembrane region" description="Helical" evidence="7">
    <location>
        <begin position="6"/>
        <end position="26"/>
    </location>
</feature>
<evidence type="ECO:0000256" key="6">
    <source>
        <dbReference type="ARBA" id="ARBA00023136"/>
    </source>
</evidence>
<evidence type="ECO:0000256" key="1">
    <source>
        <dbReference type="ARBA" id="ARBA00004141"/>
    </source>
</evidence>
<dbReference type="PANTHER" id="PTHR36838:SF3">
    <property type="entry name" value="TRANSPORTER AUXIN EFFLUX CARRIER EC FAMILY"/>
    <property type="match status" value="1"/>
</dbReference>
<keyword evidence="5 7" id="KW-1133">Transmembrane helix</keyword>
<accession>A0ABT4D3M5</accession>
<name>A0ABT4D3M5_9CLOT</name>
<evidence type="ECO:0000256" key="2">
    <source>
        <dbReference type="ARBA" id="ARBA00022448"/>
    </source>
</evidence>
<evidence type="ECO:0000256" key="4">
    <source>
        <dbReference type="ARBA" id="ARBA00022692"/>
    </source>
</evidence>
<sequence length="311" mass="35867">MNEIISKVIPIILLIFFGYVIQYKELLKQSTVNEIKKLVINAFLPCVLFITFINMKFKKDYFLIIVIIFILLLVFYFIGAILNKISFISHPLTPFITTGFCFGLLGIPLYETVFGAENLEKISVLGVGHELFIWIVFFNILRIKFKNEKFSLDIIKGIIKSPIILSIIFGITFNIIGGTVWFHNNMFLKGIYTTMKYLANLATPLILIIIGFGLKLKKKYMKQSIKFILIRMLVIFTVGYTFKYLFIDSIIPADDLFNYAYFTFLILPFPFSLPIFVGEYSTKEITELSNNAVVLNTIVSITIYIIFVFLI</sequence>
<comment type="caution">
    <text evidence="8">The sequence shown here is derived from an EMBL/GenBank/DDBJ whole genome shotgun (WGS) entry which is preliminary data.</text>
</comment>
<feature type="transmembrane region" description="Helical" evidence="7">
    <location>
        <begin position="162"/>
        <end position="182"/>
    </location>
</feature>
<gene>
    <name evidence="8" type="ORF">OW763_16070</name>
</gene>
<proteinExistence type="predicted"/>
<keyword evidence="6 7" id="KW-0472">Membrane</keyword>
<keyword evidence="3" id="KW-1003">Cell membrane</keyword>
<dbReference type="InterPro" id="IPR004776">
    <property type="entry name" value="Mem_transp_PIN-like"/>
</dbReference>
<keyword evidence="2" id="KW-0813">Transport</keyword>